<organism evidence="1 2">
    <name type="scientific">Kistimonas scapharcae</name>
    <dbReference type="NCBI Taxonomy" id="1036133"/>
    <lineage>
        <taxon>Bacteria</taxon>
        <taxon>Pseudomonadati</taxon>
        <taxon>Pseudomonadota</taxon>
        <taxon>Gammaproteobacteria</taxon>
        <taxon>Oceanospirillales</taxon>
        <taxon>Endozoicomonadaceae</taxon>
        <taxon>Kistimonas</taxon>
    </lineage>
</organism>
<evidence type="ECO:0000313" key="2">
    <source>
        <dbReference type="Proteomes" id="UP001500604"/>
    </source>
</evidence>
<protein>
    <submittedName>
        <fullName evidence="1">Uncharacterized protein</fullName>
    </submittedName>
</protein>
<proteinExistence type="predicted"/>
<evidence type="ECO:0000313" key="1">
    <source>
        <dbReference type="EMBL" id="GAA4649751.1"/>
    </source>
</evidence>
<sequence>MFFKDNFNRKKIRERLVKLLDAIATLHHKVVKSAINEKGQLVTVKMGELKSASGRDDLFTEGMSFCSSFVLLSDFDKEKGIYKRRQMMHVPGSHLEESVKQEDGSSVKAKTILMDFLDAQKGEERKLIIVHGAANITEFSHEITLNQMQGDRCVIRELMADPDVSVQQCNAPSVKVDATGSIVENAQ</sequence>
<keyword evidence="2" id="KW-1185">Reference proteome</keyword>
<accession>A0ABP8V1E4</accession>
<reference evidence="2" key="1">
    <citation type="journal article" date="2019" name="Int. J. Syst. Evol. Microbiol.">
        <title>The Global Catalogue of Microorganisms (GCM) 10K type strain sequencing project: providing services to taxonomists for standard genome sequencing and annotation.</title>
        <authorList>
            <consortium name="The Broad Institute Genomics Platform"/>
            <consortium name="The Broad Institute Genome Sequencing Center for Infectious Disease"/>
            <person name="Wu L."/>
            <person name="Ma J."/>
        </authorList>
    </citation>
    <scope>NUCLEOTIDE SEQUENCE [LARGE SCALE GENOMIC DNA]</scope>
    <source>
        <strain evidence="2">JCM 17805</strain>
    </source>
</reference>
<comment type="caution">
    <text evidence="1">The sequence shown here is derived from an EMBL/GenBank/DDBJ whole genome shotgun (WGS) entry which is preliminary data.</text>
</comment>
<name>A0ABP8V1E4_9GAMM</name>
<dbReference type="Proteomes" id="UP001500604">
    <property type="component" value="Unassembled WGS sequence"/>
</dbReference>
<dbReference type="EMBL" id="BAABFL010000292">
    <property type="protein sequence ID" value="GAA4649751.1"/>
    <property type="molecule type" value="Genomic_DNA"/>
</dbReference>
<gene>
    <name evidence="1" type="ORF">GCM10023116_20320</name>
</gene>